<dbReference type="KEGG" id="bcom:BAUCODRAFT_532429"/>
<reference evidence="1 2" key="1">
    <citation type="journal article" date="2012" name="PLoS Pathog.">
        <title>Diverse lifestyles and strategies of plant pathogenesis encoded in the genomes of eighteen Dothideomycetes fungi.</title>
        <authorList>
            <person name="Ohm R.A."/>
            <person name="Feau N."/>
            <person name="Henrissat B."/>
            <person name="Schoch C.L."/>
            <person name="Horwitz B.A."/>
            <person name="Barry K.W."/>
            <person name="Condon B.J."/>
            <person name="Copeland A.C."/>
            <person name="Dhillon B."/>
            <person name="Glaser F."/>
            <person name="Hesse C.N."/>
            <person name="Kosti I."/>
            <person name="LaButti K."/>
            <person name="Lindquist E.A."/>
            <person name="Lucas S."/>
            <person name="Salamov A.A."/>
            <person name="Bradshaw R.E."/>
            <person name="Ciuffetti L."/>
            <person name="Hamelin R.C."/>
            <person name="Kema G.H.J."/>
            <person name="Lawrence C."/>
            <person name="Scott J.A."/>
            <person name="Spatafora J.W."/>
            <person name="Turgeon B.G."/>
            <person name="de Wit P.J.G.M."/>
            <person name="Zhong S."/>
            <person name="Goodwin S.B."/>
            <person name="Grigoriev I.V."/>
        </authorList>
    </citation>
    <scope>NUCLEOTIDE SEQUENCE [LARGE SCALE GENOMIC DNA]</scope>
    <source>
        <strain evidence="1 2">UAMH 10762</strain>
    </source>
</reference>
<accession>M2MF27</accession>
<dbReference type="RefSeq" id="XP_007677782.1">
    <property type="nucleotide sequence ID" value="XM_007679592.1"/>
</dbReference>
<dbReference type="Proteomes" id="UP000011761">
    <property type="component" value="Unassembled WGS sequence"/>
</dbReference>
<protein>
    <submittedName>
        <fullName evidence="1">Uncharacterized protein</fullName>
    </submittedName>
</protein>
<name>M2MF27_BAUPA</name>
<dbReference type="GeneID" id="19115229"/>
<evidence type="ECO:0000313" key="1">
    <source>
        <dbReference type="EMBL" id="EMC95226.1"/>
    </source>
</evidence>
<keyword evidence="2" id="KW-1185">Reference proteome</keyword>
<dbReference type="EMBL" id="KB445557">
    <property type="protein sequence ID" value="EMC95226.1"/>
    <property type="molecule type" value="Genomic_DNA"/>
</dbReference>
<evidence type="ECO:0000313" key="2">
    <source>
        <dbReference type="Proteomes" id="UP000011761"/>
    </source>
</evidence>
<gene>
    <name evidence="1" type="ORF">BAUCODRAFT_532429</name>
</gene>
<proteinExistence type="predicted"/>
<organism evidence="1 2">
    <name type="scientific">Baudoinia panamericana (strain UAMH 10762)</name>
    <name type="common">Angels' share fungus</name>
    <name type="synonym">Baudoinia compniacensis (strain UAMH 10762)</name>
    <dbReference type="NCBI Taxonomy" id="717646"/>
    <lineage>
        <taxon>Eukaryota</taxon>
        <taxon>Fungi</taxon>
        <taxon>Dikarya</taxon>
        <taxon>Ascomycota</taxon>
        <taxon>Pezizomycotina</taxon>
        <taxon>Dothideomycetes</taxon>
        <taxon>Dothideomycetidae</taxon>
        <taxon>Mycosphaerellales</taxon>
        <taxon>Teratosphaeriaceae</taxon>
        <taxon>Baudoinia</taxon>
    </lineage>
</organism>
<dbReference type="HOGENOM" id="CLU_1578228_0_0_1"/>
<sequence length="169" mass="18663">MAAEVFLPCHWRCCCSRPLRLVLPPAADNHRAASFMHQPCLSLPEWPQFCMAGLSDSAQLGHARGWPACETPCAIDSCSSAPFRATRMWLVVVVLTMLCLELNLTCHSVLACVGKLSQIQARFALPSPSNIRFFRLPNAIMAADIVPGHPCCFLPHCCTKRVTRFIRGV</sequence>
<dbReference type="AlphaFoldDB" id="M2MF27"/>